<evidence type="ECO:0000256" key="1">
    <source>
        <dbReference type="ARBA" id="ARBA00022723"/>
    </source>
</evidence>
<gene>
    <name evidence="3" type="ORF">AVW16_00335</name>
</gene>
<proteinExistence type="predicted"/>
<dbReference type="InterPro" id="IPR017969">
    <property type="entry name" value="Heavy-metal-associated_CS"/>
</dbReference>
<keyword evidence="4" id="KW-1185">Reference proteome</keyword>
<keyword evidence="1" id="KW-0479">Metal-binding</keyword>
<dbReference type="InterPro" id="IPR006121">
    <property type="entry name" value="HMA_dom"/>
</dbReference>
<evidence type="ECO:0000259" key="2">
    <source>
        <dbReference type="PROSITE" id="PS50846"/>
    </source>
</evidence>
<reference evidence="4" key="1">
    <citation type="submission" date="2016-01" db="EMBL/GenBank/DDBJ databases">
        <title>Draft genome of Chromobacterium sp. F49.</title>
        <authorList>
            <person name="Hong K.W."/>
        </authorList>
    </citation>
    <scope>NUCLEOTIDE SEQUENCE [LARGE SCALE GENOMIC DNA]</scope>
    <source>
        <strain evidence="4">CN10</strain>
    </source>
</reference>
<evidence type="ECO:0000313" key="4">
    <source>
        <dbReference type="Proteomes" id="UP000076625"/>
    </source>
</evidence>
<dbReference type="Pfam" id="PF00403">
    <property type="entry name" value="HMA"/>
    <property type="match status" value="1"/>
</dbReference>
<sequence>MEKVVLKVAGMSCGGCVDSVKAALLALPGVRSVEVELAEGRVVVERDTGLPALETLAEAIGDAGFDVIG</sequence>
<dbReference type="InterPro" id="IPR036163">
    <property type="entry name" value="HMA_dom_sf"/>
</dbReference>
<organism evidence="3 4">
    <name type="scientific">Crenobacter luteus</name>
    <dbReference type="NCBI Taxonomy" id="1452487"/>
    <lineage>
        <taxon>Bacteria</taxon>
        <taxon>Pseudomonadati</taxon>
        <taxon>Pseudomonadota</taxon>
        <taxon>Betaproteobacteria</taxon>
        <taxon>Neisseriales</taxon>
        <taxon>Neisseriaceae</taxon>
        <taxon>Crenobacter</taxon>
    </lineage>
</organism>
<dbReference type="GO" id="GO:0046872">
    <property type="term" value="F:metal ion binding"/>
    <property type="evidence" value="ECO:0007669"/>
    <property type="project" value="UniProtKB-KW"/>
</dbReference>
<dbReference type="PROSITE" id="PS01047">
    <property type="entry name" value="HMA_1"/>
    <property type="match status" value="1"/>
</dbReference>
<dbReference type="RefSeq" id="WP_066612384.1">
    <property type="nucleotide sequence ID" value="NZ_LQQU01000023.1"/>
</dbReference>
<dbReference type="Proteomes" id="UP000076625">
    <property type="component" value="Unassembled WGS sequence"/>
</dbReference>
<dbReference type="AlphaFoldDB" id="A0A161SFQ5"/>
<dbReference type="SUPFAM" id="SSF55008">
    <property type="entry name" value="HMA, heavy metal-associated domain"/>
    <property type="match status" value="1"/>
</dbReference>
<dbReference type="EMBL" id="LQQU01000023">
    <property type="protein sequence ID" value="KZE31670.1"/>
    <property type="molecule type" value="Genomic_DNA"/>
</dbReference>
<dbReference type="OrthoDB" id="9813965at2"/>
<evidence type="ECO:0000313" key="3">
    <source>
        <dbReference type="EMBL" id="KZE31670.1"/>
    </source>
</evidence>
<dbReference type="PROSITE" id="PS50846">
    <property type="entry name" value="HMA_2"/>
    <property type="match status" value="1"/>
</dbReference>
<dbReference type="CDD" id="cd00371">
    <property type="entry name" value="HMA"/>
    <property type="match status" value="1"/>
</dbReference>
<dbReference type="STRING" id="1452487.AVW16_00335"/>
<dbReference type="FunFam" id="3.30.70.100:FF:000001">
    <property type="entry name" value="ATPase copper transporting beta"/>
    <property type="match status" value="1"/>
</dbReference>
<name>A0A161SFQ5_9NEIS</name>
<dbReference type="Gene3D" id="3.30.70.100">
    <property type="match status" value="1"/>
</dbReference>
<accession>A0A161SFQ5</accession>
<protein>
    <submittedName>
        <fullName evidence="3">Heavy metal transporter</fullName>
    </submittedName>
</protein>
<comment type="caution">
    <text evidence="3">The sequence shown here is derived from an EMBL/GenBank/DDBJ whole genome shotgun (WGS) entry which is preliminary data.</text>
</comment>
<feature type="domain" description="HMA" evidence="2">
    <location>
        <begin position="2"/>
        <end position="68"/>
    </location>
</feature>